<evidence type="ECO:0000259" key="8">
    <source>
        <dbReference type="PROSITE" id="PS50262"/>
    </source>
</evidence>
<dbReference type="Gene3D" id="1.20.1070.10">
    <property type="entry name" value="Rhodopsin 7-helix transmembrane proteins"/>
    <property type="match status" value="1"/>
</dbReference>
<dbReference type="PANTHER" id="PTHR24241">
    <property type="entry name" value="NEUROPEPTIDE RECEPTOR-RELATED G-PROTEIN COUPLED RECEPTOR"/>
    <property type="match status" value="1"/>
</dbReference>
<accession>A0A813T2X4</accession>
<dbReference type="Pfam" id="PF00001">
    <property type="entry name" value="7tm_1"/>
    <property type="match status" value="1"/>
</dbReference>
<proteinExistence type="predicted"/>
<feature type="domain" description="G-protein coupled receptors family 1 profile" evidence="8">
    <location>
        <begin position="34"/>
        <end position="246"/>
    </location>
</feature>
<protein>
    <recommendedName>
        <fullName evidence="8">G-protein coupled receptors family 1 profile domain-containing protein</fullName>
    </recommendedName>
</protein>
<dbReference type="InterPro" id="IPR000276">
    <property type="entry name" value="GPCR_Rhodpsn"/>
</dbReference>
<comment type="caution">
    <text evidence="9">The sequence shown here is derived from an EMBL/GenBank/DDBJ whole genome shotgun (WGS) entry which is preliminary data.</text>
</comment>
<keyword evidence="5 7" id="KW-0472">Membrane</keyword>
<dbReference type="GO" id="GO:0004930">
    <property type="term" value="F:G protein-coupled receptor activity"/>
    <property type="evidence" value="ECO:0007669"/>
    <property type="project" value="InterPro"/>
</dbReference>
<evidence type="ECO:0000256" key="7">
    <source>
        <dbReference type="SAM" id="Phobius"/>
    </source>
</evidence>
<feature type="transmembrane region" description="Helical" evidence="7">
    <location>
        <begin position="16"/>
        <end position="41"/>
    </location>
</feature>
<organism evidence="9 11">
    <name type="scientific">Adineta steineri</name>
    <dbReference type="NCBI Taxonomy" id="433720"/>
    <lineage>
        <taxon>Eukaryota</taxon>
        <taxon>Metazoa</taxon>
        <taxon>Spiralia</taxon>
        <taxon>Gnathifera</taxon>
        <taxon>Rotifera</taxon>
        <taxon>Eurotatoria</taxon>
        <taxon>Bdelloidea</taxon>
        <taxon>Adinetida</taxon>
        <taxon>Adinetidae</taxon>
        <taxon>Adineta</taxon>
    </lineage>
</organism>
<evidence type="ECO:0000256" key="2">
    <source>
        <dbReference type="ARBA" id="ARBA00022475"/>
    </source>
</evidence>
<evidence type="ECO:0000256" key="5">
    <source>
        <dbReference type="ARBA" id="ARBA00023136"/>
    </source>
</evidence>
<evidence type="ECO:0000256" key="3">
    <source>
        <dbReference type="ARBA" id="ARBA00022692"/>
    </source>
</evidence>
<keyword evidence="6" id="KW-0675">Receptor</keyword>
<dbReference type="GO" id="GO:0005886">
    <property type="term" value="C:plasma membrane"/>
    <property type="evidence" value="ECO:0007669"/>
    <property type="project" value="UniProtKB-SubCell"/>
</dbReference>
<dbReference type="Proteomes" id="UP000663891">
    <property type="component" value="Unassembled WGS sequence"/>
</dbReference>
<feature type="transmembrane region" description="Helical" evidence="7">
    <location>
        <begin position="61"/>
        <end position="83"/>
    </location>
</feature>
<comment type="subcellular location">
    <subcellularLocation>
        <location evidence="1">Cell membrane</location>
        <topology evidence="1">Multi-pass membrane protein</topology>
    </subcellularLocation>
</comment>
<dbReference type="CDD" id="cd00637">
    <property type="entry name" value="7tm_classA_rhodopsin-like"/>
    <property type="match status" value="1"/>
</dbReference>
<feature type="transmembrane region" description="Helical" evidence="7">
    <location>
        <begin position="173"/>
        <end position="197"/>
    </location>
</feature>
<feature type="transmembrane region" description="Helical" evidence="7">
    <location>
        <begin position="95"/>
        <end position="120"/>
    </location>
</feature>
<dbReference type="OrthoDB" id="10027483at2759"/>
<sequence length="312" mass="35917">MNSTMYNSTVSSDKELYIICSLSAGFGLISIILSMTIVIIVKHAKRRLHTVRHLLTCNTCIASMLYCIIQTINYIFLIFLPSITSDVACRWRGYFAYMSISAATYSYLVQAVSRLFFSIFARKYPWLTTFKAHYVLIFIHWLIVLIIPLPSVITKDIYFRPGSLCWVPFKYLLHMGYTAVAYYVVPVVSIIIIYIYIYRKIRRTKQSAETILNTTNDKRDLEVLRNIVILLCIYIVGGVPTLLFLFTNVNILYLSGIVTFTFTVAVEKICTIALDRELRQALSSIIHSSNRVMPFENSLSLTREQNKTVRLQ</sequence>
<dbReference type="EMBL" id="CAJNON010000024">
    <property type="protein sequence ID" value="CAF0806577.1"/>
    <property type="molecule type" value="Genomic_DNA"/>
</dbReference>
<evidence type="ECO:0000313" key="9">
    <source>
        <dbReference type="EMBL" id="CAF0806577.1"/>
    </source>
</evidence>
<dbReference type="PROSITE" id="PS50262">
    <property type="entry name" value="G_PROTEIN_RECEP_F1_2"/>
    <property type="match status" value="1"/>
</dbReference>
<keyword evidence="2" id="KW-1003">Cell membrane</keyword>
<feature type="transmembrane region" description="Helical" evidence="7">
    <location>
        <begin position="227"/>
        <end position="246"/>
    </location>
</feature>
<feature type="transmembrane region" description="Helical" evidence="7">
    <location>
        <begin position="132"/>
        <end position="153"/>
    </location>
</feature>
<dbReference type="SUPFAM" id="SSF81321">
    <property type="entry name" value="Family A G protein-coupled receptor-like"/>
    <property type="match status" value="1"/>
</dbReference>
<keyword evidence="3 7" id="KW-0812">Transmembrane</keyword>
<dbReference type="InterPro" id="IPR017452">
    <property type="entry name" value="GPCR_Rhodpsn_7TM"/>
</dbReference>
<keyword evidence="4 7" id="KW-1133">Transmembrane helix</keyword>
<gene>
    <name evidence="10" type="ORF">OKA104_LOCUS15322</name>
    <name evidence="9" type="ORF">VCS650_LOCUS4311</name>
</gene>
<evidence type="ECO:0000313" key="10">
    <source>
        <dbReference type="EMBL" id="CAF3744675.1"/>
    </source>
</evidence>
<evidence type="ECO:0000256" key="1">
    <source>
        <dbReference type="ARBA" id="ARBA00004651"/>
    </source>
</evidence>
<name>A0A813T2X4_9BILA</name>
<evidence type="ECO:0000313" key="11">
    <source>
        <dbReference type="Proteomes" id="UP000663891"/>
    </source>
</evidence>
<feature type="transmembrane region" description="Helical" evidence="7">
    <location>
        <begin position="252"/>
        <end position="274"/>
    </location>
</feature>
<dbReference type="EMBL" id="CAJOAY010000839">
    <property type="protein sequence ID" value="CAF3744675.1"/>
    <property type="molecule type" value="Genomic_DNA"/>
</dbReference>
<dbReference type="AlphaFoldDB" id="A0A813T2X4"/>
<evidence type="ECO:0000256" key="4">
    <source>
        <dbReference type="ARBA" id="ARBA00022989"/>
    </source>
</evidence>
<dbReference type="Proteomes" id="UP000663881">
    <property type="component" value="Unassembled WGS sequence"/>
</dbReference>
<evidence type="ECO:0000256" key="6">
    <source>
        <dbReference type="ARBA" id="ARBA00023170"/>
    </source>
</evidence>
<reference evidence="9" key="1">
    <citation type="submission" date="2021-02" db="EMBL/GenBank/DDBJ databases">
        <authorList>
            <person name="Nowell W R."/>
        </authorList>
    </citation>
    <scope>NUCLEOTIDE SEQUENCE</scope>
</reference>